<evidence type="ECO:0000313" key="2">
    <source>
        <dbReference type="Proteomes" id="UP000050509"/>
    </source>
</evidence>
<evidence type="ECO:0000313" key="1">
    <source>
        <dbReference type="EMBL" id="KPV51067.1"/>
    </source>
</evidence>
<dbReference type="AlphaFoldDB" id="A0A0P9F3G7"/>
<gene>
    <name evidence="1" type="ORF">SE17_23335</name>
</gene>
<dbReference type="EMBL" id="LJCR01001088">
    <property type="protein sequence ID" value="KPV51067.1"/>
    <property type="molecule type" value="Genomic_DNA"/>
</dbReference>
<comment type="caution">
    <text evidence="1">The sequence shown here is derived from an EMBL/GenBank/DDBJ whole genome shotgun (WGS) entry which is preliminary data.</text>
</comment>
<dbReference type="Proteomes" id="UP000050509">
    <property type="component" value="Unassembled WGS sequence"/>
</dbReference>
<protein>
    <submittedName>
        <fullName evidence="1">Uncharacterized protein</fullName>
    </submittedName>
</protein>
<accession>A0A0P9F3G7</accession>
<proteinExistence type="predicted"/>
<sequence>MSDITRKPASTYSDGELARVTESGLLRGGLVALEETLRRQDETIERMRAFSDRLAAELSSALQAVRSQADYIEELCAAGWDVLPVLEGGWKGAFPIPEGHPVAELRRILEENR</sequence>
<reference evidence="1 2" key="1">
    <citation type="submission" date="2015-09" db="EMBL/GenBank/DDBJ databases">
        <title>Draft genome sequence of Kouleothrix aurantiaca JCM 19913.</title>
        <authorList>
            <person name="Hemp J."/>
        </authorList>
    </citation>
    <scope>NUCLEOTIDE SEQUENCE [LARGE SCALE GENOMIC DNA]</scope>
    <source>
        <strain evidence="1 2">COM-B</strain>
    </source>
</reference>
<keyword evidence="2" id="KW-1185">Reference proteome</keyword>
<organism evidence="1 2">
    <name type="scientific">Kouleothrix aurantiaca</name>
    <dbReference type="NCBI Taxonomy" id="186479"/>
    <lineage>
        <taxon>Bacteria</taxon>
        <taxon>Bacillati</taxon>
        <taxon>Chloroflexota</taxon>
        <taxon>Chloroflexia</taxon>
        <taxon>Chloroflexales</taxon>
        <taxon>Roseiflexineae</taxon>
        <taxon>Roseiflexaceae</taxon>
        <taxon>Kouleothrix</taxon>
    </lineage>
</organism>
<name>A0A0P9F3G7_9CHLR</name>